<organism evidence="1 2">
    <name type="scientific">Lophium mytilinum</name>
    <dbReference type="NCBI Taxonomy" id="390894"/>
    <lineage>
        <taxon>Eukaryota</taxon>
        <taxon>Fungi</taxon>
        <taxon>Dikarya</taxon>
        <taxon>Ascomycota</taxon>
        <taxon>Pezizomycotina</taxon>
        <taxon>Dothideomycetes</taxon>
        <taxon>Pleosporomycetidae</taxon>
        <taxon>Mytilinidiales</taxon>
        <taxon>Mytilinidiaceae</taxon>
        <taxon>Lophium</taxon>
    </lineage>
</organism>
<dbReference type="EMBL" id="MU004181">
    <property type="protein sequence ID" value="KAF2502214.1"/>
    <property type="molecule type" value="Genomic_DNA"/>
</dbReference>
<dbReference type="Proteomes" id="UP000799750">
    <property type="component" value="Unassembled WGS sequence"/>
</dbReference>
<accession>A0A6A6RCN4</accession>
<dbReference type="PANTHER" id="PTHR47843:SF2">
    <property type="entry name" value="BTB DOMAIN-CONTAINING PROTEIN"/>
    <property type="match status" value="1"/>
</dbReference>
<reference evidence="1" key="1">
    <citation type="journal article" date="2020" name="Stud. Mycol.">
        <title>101 Dothideomycetes genomes: a test case for predicting lifestyles and emergence of pathogens.</title>
        <authorList>
            <person name="Haridas S."/>
            <person name="Albert R."/>
            <person name="Binder M."/>
            <person name="Bloem J."/>
            <person name="Labutti K."/>
            <person name="Salamov A."/>
            <person name="Andreopoulos B."/>
            <person name="Baker S."/>
            <person name="Barry K."/>
            <person name="Bills G."/>
            <person name="Bluhm B."/>
            <person name="Cannon C."/>
            <person name="Castanera R."/>
            <person name="Culley D."/>
            <person name="Daum C."/>
            <person name="Ezra D."/>
            <person name="Gonzalez J."/>
            <person name="Henrissat B."/>
            <person name="Kuo A."/>
            <person name="Liang C."/>
            <person name="Lipzen A."/>
            <person name="Lutzoni F."/>
            <person name="Magnuson J."/>
            <person name="Mondo S."/>
            <person name="Nolan M."/>
            <person name="Ohm R."/>
            <person name="Pangilinan J."/>
            <person name="Park H.-J."/>
            <person name="Ramirez L."/>
            <person name="Alfaro M."/>
            <person name="Sun H."/>
            <person name="Tritt A."/>
            <person name="Yoshinaga Y."/>
            <person name="Zwiers L.-H."/>
            <person name="Turgeon B."/>
            <person name="Goodwin S."/>
            <person name="Spatafora J."/>
            <person name="Crous P."/>
            <person name="Grigoriev I."/>
        </authorList>
    </citation>
    <scope>NUCLEOTIDE SEQUENCE</scope>
    <source>
        <strain evidence="1">CBS 269.34</strain>
    </source>
</reference>
<name>A0A6A6RCN4_9PEZI</name>
<dbReference type="AlphaFoldDB" id="A0A6A6RCN4"/>
<evidence type="ECO:0008006" key="3">
    <source>
        <dbReference type="Google" id="ProtNLM"/>
    </source>
</evidence>
<sequence>MVYGPDGKVLDLGTKVITMRVCRELDDYKDFTVHENLIRAHSPFVDAAMRGDWKEASERMVKMRGDPACFQLYVQWLYSRQVIPYRSSTPWMKGSDRSSPAFKAFDEPFTTAFGLLVRSWILGDLLQDINFQDATMDACAEMCDDRTRGSWSVRIPGALVNHVYAYTTETSPLRLLLVHHAIVNRDTCIKAFKTEDYPSQFLTDMVVASLSPEILDESVSFDNDIVNVCEMRHLHRRRALDCYKTNTPKPTGWGLKYGGDPDPEDGEGGVA</sequence>
<dbReference type="OrthoDB" id="1022638at2759"/>
<keyword evidence="2" id="KW-1185">Reference proteome</keyword>
<protein>
    <recommendedName>
        <fullName evidence="3">BTB domain-containing protein</fullName>
    </recommendedName>
</protein>
<gene>
    <name evidence="1" type="ORF">BU16DRAFT_1972</name>
</gene>
<evidence type="ECO:0000313" key="2">
    <source>
        <dbReference type="Proteomes" id="UP000799750"/>
    </source>
</evidence>
<dbReference type="Gene3D" id="3.30.710.10">
    <property type="entry name" value="Potassium Channel Kv1.1, Chain A"/>
    <property type="match status" value="1"/>
</dbReference>
<evidence type="ECO:0000313" key="1">
    <source>
        <dbReference type="EMBL" id="KAF2502214.1"/>
    </source>
</evidence>
<dbReference type="PANTHER" id="PTHR47843">
    <property type="entry name" value="BTB DOMAIN-CONTAINING PROTEIN-RELATED"/>
    <property type="match status" value="1"/>
</dbReference>
<dbReference type="InterPro" id="IPR011333">
    <property type="entry name" value="SKP1/BTB/POZ_sf"/>
</dbReference>
<proteinExistence type="predicted"/>